<keyword evidence="11" id="KW-1185">Reference proteome</keyword>
<dbReference type="InterPro" id="IPR001796">
    <property type="entry name" value="DHFR_dom"/>
</dbReference>
<feature type="domain" description="DHFR" evidence="9">
    <location>
        <begin position="5"/>
        <end position="171"/>
    </location>
</feature>
<comment type="pathway">
    <text evidence="1 8">Cofactor biosynthesis; tetrahydrofolate biosynthesis; 5,6,7,8-tetrahydrofolate from 7,8-dihydrofolate: step 1/1.</text>
</comment>
<dbReference type="PANTHER" id="PTHR48069:SF3">
    <property type="entry name" value="DIHYDROFOLATE REDUCTASE"/>
    <property type="match status" value="1"/>
</dbReference>
<dbReference type="GO" id="GO:0006730">
    <property type="term" value="P:one-carbon metabolic process"/>
    <property type="evidence" value="ECO:0007669"/>
    <property type="project" value="UniProtKB-KW"/>
</dbReference>
<keyword evidence="6 8" id="KW-0560">Oxidoreductase</keyword>
<proteinExistence type="inferred from homology"/>
<evidence type="ECO:0000256" key="6">
    <source>
        <dbReference type="ARBA" id="ARBA00023002"/>
    </source>
</evidence>
<dbReference type="RefSeq" id="WP_066766774.1">
    <property type="nucleotide sequence ID" value="NZ_BMIO01000004.1"/>
</dbReference>
<dbReference type="GO" id="GO:0046654">
    <property type="term" value="P:tetrahydrofolate biosynthetic process"/>
    <property type="evidence" value="ECO:0007669"/>
    <property type="project" value="InterPro"/>
</dbReference>
<comment type="similarity">
    <text evidence="2 8">Belongs to the dihydrofolate reductase family.</text>
</comment>
<evidence type="ECO:0000313" key="10">
    <source>
        <dbReference type="EMBL" id="GGD40929.1"/>
    </source>
</evidence>
<gene>
    <name evidence="10" type="primary">folA</name>
    <name evidence="10" type="ORF">GCM10010989_13760</name>
</gene>
<keyword evidence="5 8" id="KW-0521">NADP</keyword>
<accession>A0A916YDR7</accession>
<dbReference type="GO" id="GO:0050661">
    <property type="term" value="F:NADP binding"/>
    <property type="evidence" value="ECO:0007669"/>
    <property type="project" value="InterPro"/>
</dbReference>
<dbReference type="GO" id="GO:0046452">
    <property type="term" value="P:dihydrofolate metabolic process"/>
    <property type="evidence" value="ECO:0007669"/>
    <property type="project" value="TreeGrafter"/>
</dbReference>
<dbReference type="PROSITE" id="PS51330">
    <property type="entry name" value="DHFR_2"/>
    <property type="match status" value="1"/>
</dbReference>
<dbReference type="PRINTS" id="PR00070">
    <property type="entry name" value="DHFR"/>
</dbReference>
<dbReference type="Pfam" id="PF00186">
    <property type="entry name" value="DHFR_1"/>
    <property type="match status" value="1"/>
</dbReference>
<evidence type="ECO:0000256" key="7">
    <source>
        <dbReference type="ARBA" id="ARBA00025067"/>
    </source>
</evidence>
<dbReference type="SUPFAM" id="SSF53597">
    <property type="entry name" value="Dihydrofolate reductase-like"/>
    <property type="match status" value="1"/>
</dbReference>
<name>A0A916YDR7_9SPHN</name>
<dbReference type="GO" id="GO:0005829">
    <property type="term" value="C:cytosol"/>
    <property type="evidence" value="ECO:0007669"/>
    <property type="project" value="TreeGrafter"/>
</dbReference>
<dbReference type="EC" id="1.5.1.3" evidence="3 8"/>
<evidence type="ECO:0000313" key="11">
    <source>
        <dbReference type="Proteomes" id="UP000598997"/>
    </source>
</evidence>
<evidence type="ECO:0000256" key="1">
    <source>
        <dbReference type="ARBA" id="ARBA00004903"/>
    </source>
</evidence>
<dbReference type="CDD" id="cd00209">
    <property type="entry name" value="DHFR"/>
    <property type="match status" value="1"/>
</dbReference>
<comment type="function">
    <text evidence="7 8">Key enzyme in folate metabolism. Catalyzes an essential reaction for de novo glycine and purine synthesis, and for DNA precursor synthesis.</text>
</comment>
<dbReference type="PIRSF" id="PIRSF000194">
    <property type="entry name" value="DHFR"/>
    <property type="match status" value="1"/>
</dbReference>
<comment type="caution">
    <text evidence="10">The sequence shown here is derived from an EMBL/GenBank/DDBJ whole genome shotgun (WGS) entry which is preliminary data.</text>
</comment>
<dbReference type="InterPro" id="IPR012259">
    <property type="entry name" value="DHFR"/>
</dbReference>
<evidence type="ECO:0000256" key="3">
    <source>
        <dbReference type="ARBA" id="ARBA00012856"/>
    </source>
</evidence>
<evidence type="ECO:0000259" key="9">
    <source>
        <dbReference type="PROSITE" id="PS51330"/>
    </source>
</evidence>
<dbReference type="AlphaFoldDB" id="A0A916YDR7"/>
<comment type="catalytic activity">
    <reaction evidence="8">
        <text>(6S)-5,6,7,8-tetrahydrofolate + NADP(+) = 7,8-dihydrofolate + NADPH + H(+)</text>
        <dbReference type="Rhea" id="RHEA:15009"/>
        <dbReference type="ChEBI" id="CHEBI:15378"/>
        <dbReference type="ChEBI" id="CHEBI:57451"/>
        <dbReference type="ChEBI" id="CHEBI:57453"/>
        <dbReference type="ChEBI" id="CHEBI:57783"/>
        <dbReference type="ChEBI" id="CHEBI:58349"/>
        <dbReference type="EC" id="1.5.1.3"/>
    </reaction>
</comment>
<dbReference type="OrthoDB" id="9804315at2"/>
<dbReference type="PANTHER" id="PTHR48069">
    <property type="entry name" value="DIHYDROFOLATE REDUCTASE"/>
    <property type="match status" value="1"/>
</dbReference>
<dbReference type="EMBL" id="BMIO01000004">
    <property type="protein sequence ID" value="GGD40929.1"/>
    <property type="molecule type" value="Genomic_DNA"/>
</dbReference>
<dbReference type="InterPro" id="IPR024072">
    <property type="entry name" value="DHFR-like_dom_sf"/>
</dbReference>
<dbReference type="Gene3D" id="3.40.430.10">
    <property type="entry name" value="Dihydrofolate Reductase, subunit A"/>
    <property type="match status" value="1"/>
</dbReference>
<organism evidence="10 11">
    <name type="scientific">Croceicoccus pelagius</name>
    <dbReference type="NCBI Taxonomy" id="1703341"/>
    <lineage>
        <taxon>Bacteria</taxon>
        <taxon>Pseudomonadati</taxon>
        <taxon>Pseudomonadota</taxon>
        <taxon>Alphaproteobacteria</taxon>
        <taxon>Sphingomonadales</taxon>
        <taxon>Erythrobacteraceae</taxon>
        <taxon>Croceicoccus</taxon>
    </lineage>
</organism>
<dbReference type="GO" id="GO:0004146">
    <property type="term" value="F:dihydrofolate reductase activity"/>
    <property type="evidence" value="ECO:0007669"/>
    <property type="project" value="UniProtKB-EC"/>
</dbReference>
<evidence type="ECO:0000256" key="8">
    <source>
        <dbReference type="PIRNR" id="PIRNR000194"/>
    </source>
</evidence>
<reference evidence="10 11" key="1">
    <citation type="journal article" date="2014" name="Int. J. Syst. Evol. Microbiol.">
        <title>Complete genome sequence of Corynebacterium casei LMG S-19264T (=DSM 44701T), isolated from a smear-ripened cheese.</title>
        <authorList>
            <consortium name="US DOE Joint Genome Institute (JGI-PGF)"/>
            <person name="Walter F."/>
            <person name="Albersmeier A."/>
            <person name="Kalinowski J."/>
            <person name="Ruckert C."/>
        </authorList>
    </citation>
    <scope>NUCLEOTIDE SEQUENCE [LARGE SCALE GENOMIC DNA]</scope>
    <source>
        <strain evidence="10 11">CGMCC 1.15358</strain>
    </source>
</reference>
<dbReference type="Proteomes" id="UP000598997">
    <property type="component" value="Unassembled WGS sequence"/>
</dbReference>
<dbReference type="GO" id="GO:0046655">
    <property type="term" value="P:folic acid metabolic process"/>
    <property type="evidence" value="ECO:0007669"/>
    <property type="project" value="TreeGrafter"/>
</dbReference>
<evidence type="ECO:0000256" key="4">
    <source>
        <dbReference type="ARBA" id="ARBA00022563"/>
    </source>
</evidence>
<sequence>MKGPELFIVVARAGNGTIGADNRLPWHIPADLAHFKRLTMGSPMIMGRKTFESLPGTLPGRRHIVLTRDPEWMPSKSDDNDDEDDDIEVANSLDDAIHRANGARIAVIGGAAVFAEALPRARRIELTEIHRDYDGDVAMPAIDPAEWEEIAREDHPENGKHPAFSFVTLRRKG</sequence>
<protein>
    <recommendedName>
        <fullName evidence="3 8">Dihydrofolate reductase</fullName>
        <ecNumber evidence="3 8">1.5.1.3</ecNumber>
    </recommendedName>
</protein>
<keyword evidence="4 8" id="KW-0554">One-carbon metabolism</keyword>
<evidence type="ECO:0000256" key="5">
    <source>
        <dbReference type="ARBA" id="ARBA00022857"/>
    </source>
</evidence>
<evidence type="ECO:0000256" key="2">
    <source>
        <dbReference type="ARBA" id="ARBA00009539"/>
    </source>
</evidence>